<gene>
    <name evidence="8" type="ORF">GCM10011425_25470</name>
</gene>
<evidence type="ECO:0000256" key="2">
    <source>
        <dbReference type="ARBA" id="ARBA00009773"/>
    </source>
</evidence>
<comment type="subcellular location">
    <subcellularLocation>
        <location evidence="1">Membrane</location>
        <topology evidence="1">Multi-pass membrane protein</topology>
    </subcellularLocation>
</comment>
<comment type="similarity">
    <text evidence="2">Belongs to the autoinducer-2 exporter (AI-2E) (TC 2.A.86) family.</text>
</comment>
<keyword evidence="4 7" id="KW-1133">Transmembrane helix</keyword>
<evidence type="ECO:0000313" key="9">
    <source>
        <dbReference type="Proteomes" id="UP000662074"/>
    </source>
</evidence>
<accession>A0A917N1W4</accession>
<reference evidence="8" key="2">
    <citation type="submission" date="2020-09" db="EMBL/GenBank/DDBJ databases">
        <authorList>
            <person name="Sun Q."/>
            <person name="Sedlacek I."/>
        </authorList>
    </citation>
    <scope>NUCLEOTIDE SEQUENCE</scope>
    <source>
        <strain evidence="8">CCM 8711</strain>
    </source>
</reference>
<keyword evidence="6" id="KW-0175">Coiled coil</keyword>
<feature type="transmembrane region" description="Helical" evidence="7">
    <location>
        <begin position="139"/>
        <end position="165"/>
    </location>
</feature>
<dbReference type="GO" id="GO:0016020">
    <property type="term" value="C:membrane"/>
    <property type="evidence" value="ECO:0007669"/>
    <property type="project" value="UniProtKB-SubCell"/>
</dbReference>
<feature type="transmembrane region" description="Helical" evidence="7">
    <location>
        <begin position="31"/>
        <end position="48"/>
    </location>
</feature>
<evidence type="ECO:0000256" key="3">
    <source>
        <dbReference type="ARBA" id="ARBA00022692"/>
    </source>
</evidence>
<organism evidence="8 9">
    <name type="scientific">Mucilaginibacter galii</name>
    <dbReference type="NCBI Taxonomy" id="2005073"/>
    <lineage>
        <taxon>Bacteria</taxon>
        <taxon>Pseudomonadati</taxon>
        <taxon>Bacteroidota</taxon>
        <taxon>Sphingobacteriia</taxon>
        <taxon>Sphingobacteriales</taxon>
        <taxon>Sphingobacteriaceae</taxon>
        <taxon>Mucilaginibacter</taxon>
    </lineage>
</organism>
<feature type="coiled-coil region" evidence="6">
    <location>
        <begin position="85"/>
        <end position="112"/>
    </location>
</feature>
<keyword evidence="3 7" id="KW-0812">Transmembrane</keyword>
<keyword evidence="9" id="KW-1185">Reference proteome</keyword>
<dbReference type="Proteomes" id="UP000662074">
    <property type="component" value="Unassembled WGS sequence"/>
</dbReference>
<evidence type="ECO:0000313" key="8">
    <source>
        <dbReference type="EMBL" id="GGI51335.1"/>
    </source>
</evidence>
<evidence type="ECO:0000256" key="7">
    <source>
        <dbReference type="SAM" id="Phobius"/>
    </source>
</evidence>
<evidence type="ECO:0008006" key="10">
    <source>
        <dbReference type="Google" id="ProtNLM"/>
    </source>
</evidence>
<dbReference type="Pfam" id="PF01594">
    <property type="entry name" value="AI-2E_transport"/>
    <property type="match status" value="1"/>
</dbReference>
<feature type="transmembrane region" description="Helical" evidence="7">
    <location>
        <begin position="60"/>
        <end position="81"/>
    </location>
</feature>
<protein>
    <recommendedName>
        <fullName evidence="10">AI-2E family transporter</fullName>
    </recommendedName>
</protein>
<evidence type="ECO:0000256" key="5">
    <source>
        <dbReference type="ARBA" id="ARBA00023136"/>
    </source>
</evidence>
<dbReference type="AlphaFoldDB" id="A0A917N1W4"/>
<dbReference type="EMBL" id="BMDO01000007">
    <property type="protein sequence ID" value="GGI51335.1"/>
    <property type="molecule type" value="Genomic_DNA"/>
</dbReference>
<evidence type="ECO:0000256" key="4">
    <source>
        <dbReference type="ARBA" id="ARBA00022989"/>
    </source>
</evidence>
<dbReference type="RefSeq" id="WP_188417329.1">
    <property type="nucleotide sequence ID" value="NZ_BMDO01000007.1"/>
</dbReference>
<comment type="caution">
    <text evidence="8">The sequence shown here is derived from an EMBL/GenBank/DDBJ whole genome shotgun (WGS) entry which is preliminary data.</text>
</comment>
<dbReference type="InterPro" id="IPR002549">
    <property type="entry name" value="AI-2E-like"/>
</dbReference>
<reference evidence="8" key="1">
    <citation type="journal article" date="2014" name="Int. J. Syst. Evol. Microbiol.">
        <title>Complete genome sequence of Corynebacterium casei LMG S-19264T (=DSM 44701T), isolated from a smear-ripened cheese.</title>
        <authorList>
            <consortium name="US DOE Joint Genome Institute (JGI-PGF)"/>
            <person name="Walter F."/>
            <person name="Albersmeier A."/>
            <person name="Kalinowski J."/>
            <person name="Ruckert C."/>
        </authorList>
    </citation>
    <scope>NUCLEOTIDE SEQUENCE</scope>
    <source>
        <strain evidence="8">CCM 8711</strain>
    </source>
</reference>
<evidence type="ECO:0000256" key="1">
    <source>
        <dbReference type="ARBA" id="ARBA00004141"/>
    </source>
</evidence>
<keyword evidence="5 7" id="KW-0472">Membrane</keyword>
<sequence>MNKVNDFLPRSVLTLFLMFLIFGGLYFSAGFLTPVALAGILAMLFLPFSRWMEKKGMNRTVAAVICVLTLILVFAGFLYLISWRVSNLQANLDQIEQQFNKYLGQAQNYVNNSFGVSKQQQDQMLKKQGSSGAGSAATYIAGFVATLLGSLTTTVLLLIYMFLFINSRAHFKKFILKLVKPEDQVNTKQYINCFLETDKGFLCCSFQCWYIAKNKQI</sequence>
<name>A0A917N1W4_9SPHI</name>
<proteinExistence type="inferred from homology"/>
<evidence type="ECO:0000256" key="6">
    <source>
        <dbReference type="SAM" id="Coils"/>
    </source>
</evidence>